<sequence length="141" mass="16021">LARVTILEDLFNEILYEIFFSIQILQFISKSKVKYFIYVDTYYSASTDGISQMKSNSTNFITINRTNLCQQCFDIFVTEKNTLYCSYSDRHQVLAKSLINDWNPLMIVAGTGSQGSTSTTLRYPRGISTTTNVVEVSSGFE</sequence>
<accession>A0A816GBB9</accession>
<protein>
    <submittedName>
        <fullName evidence="1">Uncharacterized protein</fullName>
    </submittedName>
</protein>
<dbReference type="AlphaFoldDB" id="A0A816GBB9"/>
<comment type="caution">
    <text evidence="1">The sequence shown here is derived from an EMBL/GenBank/DDBJ whole genome shotgun (WGS) entry which is preliminary data.</text>
</comment>
<name>A0A816GBB9_ADIRI</name>
<dbReference type="Proteomes" id="UP000663828">
    <property type="component" value="Unassembled WGS sequence"/>
</dbReference>
<gene>
    <name evidence="1" type="ORF">XAT740_LOCUS59012</name>
</gene>
<reference evidence="1" key="1">
    <citation type="submission" date="2021-02" db="EMBL/GenBank/DDBJ databases">
        <authorList>
            <person name="Nowell W R."/>
        </authorList>
    </citation>
    <scope>NUCLEOTIDE SEQUENCE</scope>
</reference>
<organism evidence="1 2">
    <name type="scientific">Adineta ricciae</name>
    <name type="common">Rotifer</name>
    <dbReference type="NCBI Taxonomy" id="249248"/>
    <lineage>
        <taxon>Eukaryota</taxon>
        <taxon>Metazoa</taxon>
        <taxon>Spiralia</taxon>
        <taxon>Gnathifera</taxon>
        <taxon>Rotifera</taxon>
        <taxon>Eurotatoria</taxon>
        <taxon>Bdelloidea</taxon>
        <taxon>Adinetida</taxon>
        <taxon>Adinetidae</taxon>
        <taxon>Adineta</taxon>
    </lineage>
</organism>
<keyword evidence="2" id="KW-1185">Reference proteome</keyword>
<feature type="non-terminal residue" evidence="1">
    <location>
        <position position="1"/>
    </location>
</feature>
<evidence type="ECO:0000313" key="1">
    <source>
        <dbReference type="EMBL" id="CAF1672798.1"/>
    </source>
</evidence>
<proteinExistence type="predicted"/>
<dbReference type="EMBL" id="CAJNOR010013346">
    <property type="protein sequence ID" value="CAF1672798.1"/>
    <property type="molecule type" value="Genomic_DNA"/>
</dbReference>
<evidence type="ECO:0000313" key="2">
    <source>
        <dbReference type="Proteomes" id="UP000663828"/>
    </source>
</evidence>